<gene>
    <name evidence="2" type="ORF">Salat_1044100</name>
</gene>
<dbReference type="InterPro" id="IPR036703">
    <property type="entry name" value="MOB_kinase_act_sf"/>
</dbReference>
<name>A0AAE1YMM3_9LAMI</name>
<keyword evidence="3" id="KW-1185">Reference proteome</keyword>
<dbReference type="InterPro" id="IPR006553">
    <property type="entry name" value="Leu-rich_rpt_Cys-con_subtyp"/>
</dbReference>
<feature type="compositionally biased region" description="Polar residues" evidence="1">
    <location>
        <begin position="289"/>
        <end position="299"/>
    </location>
</feature>
<dbReference type="InterPro" id="IPR032675">
    <property type="entry name" value="LRR_dom_sf"/>
</dbReference>
<proteinExistence type="predicted"/>
<evidence type="ECO:0000313" key="3">
    <source>
        <dbReference type="Proteomes" id="UP001293254"/>
    </source>
</evidence>
<evidence type="ECO:0000313" key="2">
    <source>
        <dbReference type="EMBL" id="KAK4432819.1"/>
    </source>
</evidence>
<keyword evidence="2" id="KW-0808">Transferase</keyword>
<organism evidence="2 3">
    <name type="scientific">Sesamum alatum</name>
    <dbReference type="NCBI Taxonomy" id="300844"/>
    <lineage>
        <taxon>Eukaryota</taxon>
        <taxon>Viridiplantae</taxon>
        <taxon>Streptophyta</taxon>
        <taxon>Embryophyta</taxon>
        <taxon>Tracheophyta</taxon>
        <taxon>Spermatophyta</taxon>
        <taxon>Magnoliopsida</taxon>
        <taxon>eudicotyledons</taxon>
        <taxon>Gunneridae</taxon>
        <taxon>Pentapetalae</taxon>
        <taxon>asterids</taxon>
        <taxon>lamiids</taxon>
        <taxon>Lamiales</taxon>
        <taxon>Pedaliaceae</taxon>
        <taxon>Sesamum</taxon>
    </lineage>
</organism>
<comment type="caution">
    <text evidence="2">The sequence shown here is derived from an EMBL/GenBank/DDBJ whole genome shotgun (WGS) entry which is preliminary data.</text>
</comment>
<protein>
    <submittedName>
        <fullName evidence="2">MOB kinase activator-like 1A</fullName>
    </submittedName>
</protein>
<feature type="compositionally biased region" description="Low complexity" evidence="1">
    <location>
        <begin position="324"/>
        <end position="339"/>
    </location>
</feature>
<dbReference type="SUPFAM" id="SSF52047">
    <property type="entry name" value="RNI-like"/>
    <property type="match status" value="1"/>
</dbReference>
<feature type="region of interest" description="Disordered" evidence="1">
    <location>
        <begin position="289"/>
        <end position="308"/>
    </location>
</feature>
<dbReference type="SMART" id="SM00367">
    <property type="entry name" value="LRR_CC"/>
    <property type="match status" value="6"/>
</dbReference>
<dbReference type="Gene3D" id="1.20.140.30">
    <property type="entry name" value="MOB kinase activator"/>
    <property type="match status" value="1"/>
</dbReference>
<dbReference type="SUPFAM" id="SSF101152">
    <property type="entry name" value="Mob1/phocein"/>
    <property type="match status" value="1"/>
</dbReference>
<accession>A0AAE1YMM3</accession>
<dbReference type="Proteomes" id="UP001293254">
    <property type="component" value="Unassembled WGS sequence"/>
</dbReference>
<feature type="region of interest" description="Disordered" evidence="1">
    <location>
        <begin position="1"/>
        <end position="28"/>
    </location>
</feature>
<feature type="region of interest" description="Disordered" evidence="1">
    <location>
        <begin position="324"/>
        <end position="345"/>
    </location>
</feature>
<dbReference type="EMBL" id="JACGWO010000003">
    <property type="protein sequence ID" value="KAK4432819.1"/>
    <property type="molecule type" value="Genomic_DNA"/>
</dbReference>
<sequence>MSLFGLGSRNHRTFRPKKSSPSGSKGLQLKKHIEATLGSGNLREAVRLPPGEDLNEWLAVNTVDFFNQVNLLYGTLTEFCTSSSCPTMSAGPKYEYRWADGITIKKPIEVSAPKYVEYLMDWIETQLDNESIFPQKLGAPFPPNFQDVVKTILKRLFRVYAHIYHSHFQKIVSLKEEAHLNTCFKHFVLFTWEFCLIDKGELAPLYEIPIRPVFDSMFVVYGTFAIIVLQACPVSFLPLLNNTHPHATPAHFMLFHSQLCCRSSRPPPPPPLLVGFIMTVLRSREIVSTVHSRTSQPPKTSEPLASENVMVEPVTPSKSVEFLNQASNSSTPSSSSPAQNCGHLELGLGPVGGSAMVTGTGTVRRRSARLARKIGISDCLENVEVVSEKRKKVEWNSSNGECDVSNLERPVLDVMGVEDSVEVPESSIIGQFLQNLGDGGVTELITNGEVVEDGGSVAKFGLSSEIEVSEVEAVTARRRKRKSCMEVKSLGFGSYEKGEVEKGFLSLRSGKVVRRETKEDSGCGGNLPEGIEISKNSGVVLNGDVILQTESGHEGENGHLKERRFTRAEKGKCKVGSETLVKNVALPVSELDDGLKLSPGDSNTDAIGLPKSSDPKVVVKDKHSIGIETRLKTRQRLSKEEKGKMKLGVTDSSFNSINTAEPRTEYVNRSSPSGTVHSAANEAFEDVQVREADATASDARRLYRERFRSIARQNASRFAHFSSQEELGNHAPDVAVRENPLPETDSGIEDWPGPFSTAMKIIKDRGTNNKGARRGASTAKIDAVELKWIPKRQESHRSQKQVPSLQELCLLILSKNADAISSLDFVPDVLRHKICWFLCDSRRMDGHFLELLVHGSPTEIRVRDCSWLSEELFTKTFEGCDTSKLMVLQFDQCGGCMPDYILYATWARSTNSLPALTTISLKGAYRLTDAGLSMLVASAPSLKSVDISQCPLLTSEGICCLANSLRLVLRELYLDNCQGIDAMLILPALLKLENLEVLSVAGILTVCDDFVSEFTSVHGCRMKELVLADCLELTDLSMKAIGNTCSDLRAVDLTNLCKLTDASIGHLANGCQAIQMLKFCRNVFSDEAIAAYLDVRGALLKDLSLNNTIQVSNHTALSLARNCRNLRSLDLSWCRNLTNEALGLIVDSCLSLEVLKLFGCTQVTSVFLDGHSNPQVKLIGLKMTPVLKHIDVPDFLLGPLRYSSTMP</sequence>
<feature type="compositionally biased region" description="Basic residues" evidence="1">
    <location>
        <begin position="9"/>
        <end position="18"/>
    </location>
</feature>
<feature type="region of interest" description="Disordered" evidence="1">
    <location>
        <begin position="596"/>
        <end position="615"/>
    </location>
</feature>
<dbReference type="PANTHER" id="PTHR22599">
    <property type="entry name" value="MPS ONE BINDER KINASE ACTIVATOR-LIKE MOB"/>
    <property type="match status" value="1"/>
</dbReference>
<dbReference type="FunFam" id="1.20.140.30:FF:000001">
    <property type="entry name" value="MOB kinase activator 1A"/>
    <property type="match status" value="1"/>
</dbReference>
<dbReference type="InterPro" id="IPR005301">
    <property type="entry name" value="MOB_kinase_act_fam"/>
</dbReference>
<reference evidence="2" key="2">
    <citation type="journal article" date="2024" name="Plant">
        <title>Genomic evolution and insights into agronomic trait innovations of Sesamum species.</title>
        <authorList>
            <person name="Miao H."/>
            <person name="Wang L."/>
            <person name="Qu L."/>
            <person name="Liu H."/>
            <person name="Sun Y."/>
            <person name="Le M."/>
            <person name="Wang Q."/>
            <person name="Wei S."/>
            <person name="Zheng Y."/>
            <person name="Lin W."/>
            <person name="Duan Y."/>
            <person name="Cao H."/>
            <person name="Xiong S."/>
            <person name="Wang X."/>
            <person name="Wei L."/>
            <person name="Li C."/>
            <person name="Ma Q."/>
            <person name="Ju M."/>
            <person name="Zhao R."/>
            <person name="Li G."/>
            <person name="Mu C."/>
            <person name="Tian Q."/>
            <person name="Mei H."/>
            <person name="Zhang T."/>
            <person name="Gao T."/>
            <person name="Zhang H."/>
        </authorList>
    </citation>
    <scope>NUCLEOTIDE SEQUENCE</scope>
    <source>
        <strain evidence="2">3651</strain>
    </source>
</reference>
<dbReference type="SMART" id="SM01388">
    <property type="entry name" value="Mob1_phocein"/>
    <property type="match status" value="1"/>
</dbReference>
<reference evidence="2" key="1">
    <citation type="submission" date="2020-06" db="EMBL/GenBank/DDBJ databases">
        <authorList>
            <person name="Li T."/>
            <person name="Hu X."/>
            <person name="Zhang T."/>
            <person name="Song X."/>
            <person name="Zhang H."/>
            <person name="Dai N."/>
            <person name="Sheng W."/>
            <person name="Hou X."/>
            <person name="Wei L."/>
        </authorList>
    </citation>
    <scope>NUCLEOTIDE SEQUENCE</scope>
    <source>
        <strain evidence="2">3651</strain>
        <tissue evidence="2">Leaf</tissue>
    </source>
</reference>
<dbReference type="AlphaFoldDB" id="A0AAE1YMM3"/>
<dbReference type="Pfam" id="PF03637">
    <property type="entry name" value="Mob1_phocein"/>
    <property type="match status" value="1"/>
</dbReference>
<dbReference type="Gene3D" id="3.80.10.10">
    <property type="entry name" value="Ribonuclease Inhibitor"/>
    <property type="match status" value="2"/>
</dbReference>
<dbReference type="GO" id="GO:0016301">
    <property type="term" value="F:kinase activity"/>
    <property type="evidence" value="ECO:0007669"/>
    <property type="project" value="UniProtKB-KW"/>
</dbReference>
<keyword evidence="2" id="KW-0418">Kinase</keyword>
<evidence type="ECO:0000256" key="1">
    <source>
        <dbReference type="SAM" id="MobiDB-lite"/>
    </source>
</evidence>